<dbReference type="AlphaFoldDB" id="A0A8S1QQ81"/>
<feature type="domain" description="PH" evidence="2">
    <location>
        <begin position="231"/>
        <end position="358"/>
    </location>
</feature>
<dbReference type="Pfam" id="PF06046">
    <property type="entry name" value="Sec6"/>
    <property type="match status" value="1"/>
</dbReference>
<proteinExistence type="predicted"/>
<evidence type="ECO:0000259" key="2">
    <source>
        <dbReference type="PROSITE" id="PS50003"/>
    </source>
</evidence>
<dbReference type="InterPro" id="IPR037370">
    <property type="entry name" value="Pleckstrin"/>
</dbReference>
<dbReference type="CDD" id="cd00821">
    <property type="entry name" value="PH"/>
    <property type="match status" value="1"/>
</dbReference>
<dbReference type="GO" id="GO:0006887">
    <property type="term" value="P:exocytosis"/>
    <property type="evidence" value="ECO:0007669"/>
    <property type="project" value="InterPro"/>
</dbReference>
<evidence type="ECO:0000313" key="4">
    <source>
        <dbReference type="Proteomes" id="UP000692954"/>
    </source>
</evidence>
<dbReference type="OrthoDB" id="2344588at2759"/>
<dbReference type="PROSITE" id="PS50003">
    <property type="entry name" value="PH_DOMAIN"/>
    <property type="match status" value="3"/>
</dbReference>
<dbReference type="Proteomes" id="UP000692954">
    <property type="component" value="Unassembled WGS sequence"/>
</dbReference>
<dbReference type="GO" id="GO:0000145">
    <property type="term" value="C:exocyst"/>
    <property type="evidence" value="ECO:0007669"/>
    <property type="project" value="InterPro"/>
</dbReference>
<dbReference type="Pfam" id="PF00169">
    <property type="entry name" value="PH"/>
    <property type="match status" value="3"/>
</dbReference>
<feature type="coiled-coil region" evidence="1">
    <location>
        <begin position="1015"/>
        <end position="1058"/>
    </location>
</feature>
<dbReference type="PANTHER" id="PTHR12092">
    <property type="entry name" value="PLECKSTRIN"/>
    <property type="match status" value="1"/>
</dbReference>
<evidence type="ECO:0000256" key="1">
    <source>
        <dbReference type="SAM" id="Coils"/>
    </source>
</evidence>
<feature type="coiled-coil region" evidence="1">
    <location>
        <begin position="183"/>
        <end position="210"/>
    </location>
</feature>
<comment type="caution">
    <text evidence="3">The sequence shown here is derived from an EMBL/GenBank/DDBJ whole genome shotgun (WGS) entry which is preliminary data.</text>
</comment>
<dbReference type="InterPro" id="IPR001849">
    <property type="entry name" value="PH_domain"/>
</dbReference>
<dbReference type="PANTHER" id="PTHR12092:SF16">
    <property type="entry name" value="PH DOMAIN-CONTAINING PROTEIN"/>
    <property type="match status" value="1"/>
</dbReference>
<dbReference type="GO" id="GO:0005886">
    <property type="term" value="C:plasma membrane"/>
    <property type="evidence" value="ECO:0007669"/>
    <property type="project" value="TreeGrafter"/>
</dbReference>
<dbReference type="EMBL" id="CAJJDN010000114">
    <property type="protein sequence ID" value="CAD8117581.1"/>
    <property type="molecule type" value="Genomic_DNA"/>
</dbReference>
<sequence length="1108" mass="131033">MFNDYEKKRSALTVSTASIDANSDELKRIENKIDIQPMKGWMKKKSPAILKSWQKRYFMLVENSQEGLWKLVYFDNDKTDTKPNGAFDLSNITSINQISKKEFTILFPGRNLELKVKTPELCQQWITTLNSLRTSTSPQRTKRQVSMDSVVKMADESPTKISNHKIVDTYTAQQAQVYKERHRNSLLIDLSKEDKKIKEKQNEVQLSNDKMIELVGLKEFIKNMNEQFIYQRMIYGYLGKRSKGKVKYFQKRWFILVSAKPLYSDYNDEKILHESQLPPWLELDTITYFKQNTDGKPPKAKGDVKMLDCQEIIIKNMSKSKESGYTFKLNMGDRLYHLMAESELERTKWQSALSQSIRITKEINNPLKIKIKKNIDPLIELYDEETQLITRREKIKQKLEQDIGEILKQEDVDLNTLITQLTDLRQDMLESMQASIVKDPQRKDIVKEYTDIYHEKICDRITNFWDKHYMKLQSPELLLIGQWLYDYLQQMKDFFNDDRILLGIRVLLNIYVTRSLESLESVIYQIIEQERIQEPFLNEQEQFVTQTPVDLFKIINEGFDMAYKLCSCKETVIRFGGFGKVILQQYQGGIQEIIDEHQLTISKLIAICNNTLALHDNTKQYSKRLQTFGNLSDEEIEKVFDGQKITKNFVQIANNCRERIFITYFSRVGTHFKKPYLEIKIIDTLKSIIEPATEALSQLHDSFSRKLWKQLTDSIILYYFNQFIISCSKAKKEQQNEFIRKLQNDKDILFQELETFIFEKQLQAALKPFDDMISFLNEESLSILDSCKNLRQYFGSAFSEKTIKSIMTLRFDLDKDQKKDTIEICKNLIDDINKTQPIEDDSVRIIDFLGQEDDEQSSTQEQKSQQIQRRADIRLDINDNEIQQISIQQQQRKSNEKEEFIDEGYLYKKKPKSKAWDYRFVRIRKGFIYWYINSNSREAQNKINLQNVDEVIPNPKKPTNFKIQLEDLKIYKFKTQTKEECELWIKTIIKEQNQTDVAIITLEAIQIGNGKMPIIKDYDEIARKERQRQKQEERKRKRIEKENELKKRQMELKLLQQQQLKELGDKPLPHQVEIFEQHGTSVQNYNHPKKTTSCWTSFLIALGVERPK</sequence>
<dbReference type="SMART" id="SM00233">
    <property type="entry name" value="PH"/>
    <property type="match status" value="3"/>
</dbReference>
<feature type="domain" description="PH" evidence="2">
    <location>
        <begin position="35"/>
        <end position="134"/>
    </location>
</feature>
<reference evidence="3" key="1">
    <citation type="submission" date="2021-01" db="EMBL/GenBank/DDBJ databases">
        <authorList>
            <consortium name="Genoscope - CEA"/>
            <person name="William W."/>
        </authorList>
    </citation>
    <scope>NUCLEOTIDE SEQUENCE</scope>
</reference>
<accession>A0A8S1QQ81</accession>
<feature type="domain" description="PH" evidence="2">
    <location>
        <begin position="899"/>
        <end position="993"/>
    </location>
</feature>
<organism evidence="3 4">
    <name type="scientific">Paramecium sonneborni</name>
    <dbReference type="NCBI Taxonomy" id="65129"/>
    <lineage>
        <taxon>Eukaryota</taxon>
        <taxon>Sar</taxon>
        <taxon>Alveolata</taxon>
        <taxon>Ciliophora</taxon>
        <taxon>Intramacronucleata</taxon>
        <taxon>Oligohymenophorea</taxon>
        <taxon>Peniculida</taxon>
        <taxon>Parameciidae</taxon>
        <taxon>Paramecium</taxon>
    </lineage>
</organism>
<dbReference type="GO" id="GO:0030036">
    <property type="term" value="P:actin cytoskeleton organization"/>
    <property type="evidence" value="ECO:0007669"/>
    <property type="project" value="TreeGrafter"/>
</dbReference>
<evidence type="ECO:0000313" key="3">
    <source>
        <dbReference type="EMBL" id="CAD8117581.1"/>
    </source>
</evidence>
<gene>
    <name evidence="3" type="ORF">PSON_ATCC_30995.1.T1140093</name>
</gene>
<dbReference type="InterPro" id="IPR010326">
    <property type="entry name" value="EXOC3/Sec6"/>
</dbReference>
<protein>
    <recommendedName>
        <fullName evidence="2">PH domain-containing protein</fullName>
    </recommendedName>
</protein>
<keyword evidence="1" id="KW-0175">Coiled coil</keyword>
<keyword evidence="4" id="KW-1185">Reference proteome</keyword>
<name>A0A8S1QQ81_9CILI</name>
<dbReference type="FunFam" id="2.30.29.30:FF:001025">
    <property type="entry name" value="Villidin"/>
    <property type="match status" value="1"/>
</dbReference>